<dbReference type="Gene3D" id="3.30.70.270">
    <property type="match status" value="1"/>
</dbReference>
<dbReference type="InterPro" id="IPR017961">
    <property type="entry name" value="DNA_pol_Y-fam_little_finger"/>
</dbReference>
<dbReference type="InterPro" id="IPR001126">
    <property type="entry name" value="UmuC"/>
</dbReference>
<dbReference type="PANTHER" id="PTHR11076">
    <property type="entry name" value="DNA REPAIR POLYMERASE UMUC / TRANSFERASE FAMILY MEMBER"/>
    <property type="match status" value="1"/>
</dbReference>
<accession>A0A7C1HTP6</accession>
<dbReference type="GO" id="GO:0006281">
    <property type="term" value="P:DNA repair"/>
    <property type="evidence" value="ECO:0007669"/>
    <property type="project" value="InterPro"/>
</dbReference>
<dbReference type="PROSITE" id="PS50173">
    <property type="entry name" value="UMUC"/>
    <property type="match status" value="1"/>
</dbReference>
<sequence length="426" mass="47215">MSSFFTGTKSLPFNSAQPLTLFIDINSCFATVEQQYNPSLRGKPLAIAAYTGSTGTIVAASIEAKKLGIKTGMHVNEAQKIFPKIIVLEPDPPKYRTVHKKLKGLLYEITPKIKPLSIDEFSIDIERTPAQQKGAVATALQIKSDIKAKVGDWITVSIGIAPNIFLAKTASNLKKPDGLQTIDSTNYLQVFSKLSLTDLCGIKSGNASRLAAQGIFTVLDFYHADISLLRKAFGSIGGYYWHLKLHGWDVEKITGGEKFNAYNSNEVKKSFGNSYAIPGNVGKKEDLAPILYKLVEKTATRLRQEGYKAKSFSINILYRDGTRWKCHKNIEKYINLSGEIYRIMYKLLLKAPEQKPVRILAETCFRVAKTDKQQLGLFDGVKSDKEEILSKAMDSVNKKFGDFTLKPAKLLKAKSAAPDRIGFGKT</sequence>
<dbReference type="Gene3D" id="3.30.1490.100">
    <property type="entry name" value="DNA polymerase, Y-family, little finger domain"/>
    <property type="match status" value="1"/>
</dbReference>
<dbReference type="Proteomes" id="UP000886066">
    <property type="component" value="Unassembled WGS sequence"/>
</dbReference>
<dbReference type="GO" id="GO:0003684">
    <property type="term" value="F:damaged DNA binding"/>
    <property type="evidence" value="ECO:0007669"/>
    <property type="project" value="InterPro"/>
</dbReference>
<comment type="similarity">
    <text evidence="1">Belongs to the DNA polymerase type-Y family.</text>
</comment>
<dbReference type="InterPro" id="IPR022880">
    <property type="entry name" value="DNApol_IV"/>
</dbReference>
<dbReference type="PANTHER" id="PTHR11076:SF33">
    <property type="entry name" value="DNA POLYMERASE KAPPA"/>
    <property type="match status" value="1"/>
</dbReference>
<evidence type="ECO:0000256" key="1">
    <source>
        <dbReference type="ARBA" id="ARBA00010945"/>
    </source>
</evidence>
<protein>
    <submittedName>
        <fullName evidence="3">DNA polymerase IV</fullName>
    </submittedName>
</protein>
<comment type="caution">
    <text evidence="3">The sequence shown here is derived from an EMBL/GenBank/DDBJ whole genome shotgun (WGS) entry which is preliminary data.</text>
</comment>
<dbReference type="EMBL" id="DSDM01000082">
    <property type="protein sequence ID" value="HDQ88777.1"/>
    <property type="molecule type" value="Genomic_DNA"/>
</dbReference>
<organism evidence="3">
    <name type="scientific">candidate division WWE3 bacterium</name>
    <dbReference type="NCBI Taxonomy" id="2053526"/>
    <lineage>
        <taxon>Bacteria</taxon>
        <taxon>Katanobacteria</taxon>
    </lineage>
</organism>
<dbReference type="Gene3D" id="1.10.150.20">
    <property type="entry name" value="5' to 3' exonuclease, C-terminal subdomain"/>
    <property type="match status" value="1"/>
</dbReference>
<dbReference type="Pfam" id="PF00817">
    <property type="entry name" value="IMS"/>
    <property type="match status" value="1"/>
</dbReference>
<dbReference type="Gene3D" id="3.40.1170.60">
    <property type="match status" value="1"/>
</dbReference>
<dbReference type="InterPro" id="IPR036775">
    <property type="entry name" value="DNA_pol_Y-fam_lit_finger_sf"/>
</dbReference>
<dbReference type="CDD" id="cd03586">
    <property type="entry name" value="PolY_Pol_IV_kappa"/>
    <property type="match status" value="1"/>
</dbReference>
<dbReference type="SUPFAM" id="SSF56672">
    <property type="entry name" value="DNA/RNA polymerases"/>
    <property type="match status" value="1"/>
</dbReference>
<dbReference type="Pfam" id="PF11799">
    <property type="entry name" value="IMS_C"/>
    <property type="match status" value="1"/>
</dbReference>
<dbReference type="GO" id="GO:0005829">
    <property type="term" value="C:cytosol"/>
    <property type="evidence" value="ECO:0007669"/>
    <property type="project" value="TreeGrafter"/>
</dbReference>
<dbReference type="GO" id="GO:0042276">
    <property type="term" value="P:error-prone translesion synthesis"/>
    <property type="evidence" value="ECO:0007669"/>
    <property type="project" value="TreeGrafter"/>
</dbReference>
<dbReference type="InterPro" id="IPR050116">
    <property type="entry name" value="DNA_polymerase-Y"/>
</dbReference>
<evidence type="ECO:0000259" key="2">
    <source>
        <dbReference type="PROSITE" id="PS50173"/>
    </source>
</evidence>
<dbReference type="GO" id="GO:0009432">
    <property type="term" value="P:SOS response"/>
    <property type="evidence" value="ECO:0007669"/>
    <property type="project" value="TreeGrafter"/>
</dbReference>
<proteinExistence type="inferred from homology"/>
<dbReference type="InterPro" id="IPR043502">
    <property type="entry name" value="DNA/RNA_pol_sf"/>
</dbReference>
<dbReference type="GO" id="GO:0003887">
    <property type="term" value="F:DNA-directed DNA polymerase activity"/>
    <property type="evidence" value="ECO:0007669"/>
    <property type="project" value="InterPro"/>
</dbReference>
<dbReference type="SUPFAM" id="SSF100879">
    <property type="entry name" value="Lesion bypass DNA polymerase (Y-family), little finger domain"/>
    <property type="match status" value="1"/>
</dbReference>
<feature type="domain" description="UmuC" evidence="2">
    <location>
        <begin position="20"/>
        <end position="203"/>
    </location>
</feature>
<dbReference type="AlphaFoldDB" id="A0A7C1HTP6"/>
<dbReference type="InterPro" id="IPR043128">
    <property type="entry name" value="Rev_trsase/Diguanyl_cyclase"/>
</dbReference>
<name>A0A7C1HTP6_UNCKA</name>
<reference evidence="3" key="1">
    <citation type="journal article" date="2020" name="mSystems">
        <title>Genome- and Community-Level Interaction Insights into Carbon Utilization and Element Cycling Functions of Hydrothermarchaeota in Hydrothermal Sediment.</title>
        <authorList>
            <person name="Zhou Z."/>
            <person name="Liu Y."/>
            <person name="Xu W."/>
            <person name="Pan J."/>
            <person name="Luo Z.H."/>
            <person name="Li M."/>
        </authorList>
    </citation>
    <scope>NUCLEOTIDE SEQUENCE [LARGE SCALE GENOMIC DNA]</scope>
    <source>
        <strain evidence="3">SpSt-1219</strain>
    </source>
</reference>
<evidence type="ECO:0000313" key="3">
    <source>
        <dbReference type="EMBL" id="HDQ88777.1"/>
    </source>
</evidence>
<gene>
    <name evidence="3" type="ORF">ENN92_01360</name>
</gene>